<dbReference type="EMBL" id="CABEEZ010000087">
    <property type="protein sequence ID" value="VTR36624.1"/>
    <property type="molecule type" value="Genomic_DNA"/>
</dbReference>
<protein>
    <submittedName>
        <fullName evidence="1">Stationary phase inducible protein CsiE</fullName>
    </submittedName>
</protein>
<dbReference type="Gene3D" id="1.10.1790.10">
    <property type="entry name" value="PRD domain"/>
    <property type="match status" value="1"/>
</dbReference>
<dbReference type="KEGG" id="sfw:WN53_00835"/>
<accession>A0A0F7H758</accession>
<reference evidence="1" key="1">
    <citation type="submission" date="2019-05" db="EMBL/GenBank/DDBJ databases">
        <authorList>
            <consortium name="Pathogen Informatics"/>
        </authorList>
    </citation>
    <scope>NUCLEOTIDE SEQUENCE [LARGE SCALE GENOMIC DNA]</scope>
    <source>
        <strain evidence="1">NCTC12965</strain>
    </source>
</reference>
<proteinExistence type="predicted"/>
<dbReference type="InterPro" id="IPR011608">
    <property type="entry name" value="PRD"/>
</dbReference>
<evidence type="ECO:0000313" key="1">
    <source>
        <dbReference type="EMBL" id="VTR36624.1"/>
    </source>
</evidence>
<dbReference type="PANTHER" id="PTHR30185:SF14">
    <property type="entry name" value="STATIONARY PHASE-INDUCIBLE PROTEIN CSIE-RELATED"/>
    <property type="match status" value="1"/>
</dbReference>
<dbReference type="GeneID" id="30318695"/>
<sequence>MSLETSSAPEFSGQQRRCHLLLMLYAPVPSVQLETIGQINGVDLLITRQDIAEVASEIQHFHHLEISGDPDEGYQIQGSALDLRLCLLQWLRRALRCSPEFVEQHFGPQFQRAMQLQHQQLPALELCINQCEQRLNRRFEQRDRLFLQHYLCYCVWASQHQRHPQFDRRQHEWLQSKPEHLAAAELHQALNQLFGQLGDSRECDFLALMFTLLKSHSYQSSDSPEDQRLMAAIGQVVERFQQISGMHFSSQEGLISQLFAHLAPAVERCRFAIGIDNTLLEEVVRKYPRLMRTTQEALAPFEQEYEIQFSREEAGLVAISFGAWLMQGNALQEKQILLLTLDNPQLEEEVEYQIRELTLLPLNIKYQPLHDYLLAGAPQGITLVISPYATPSQEQPPTLIITELPLERQQRKAIRALLESH</sequence>
<dbReference type="Pfam" id="PF00874">
    <property type="entry name" value="PRD"/>
    <property type="match status" value="1"/>
</dbReference>
<dbReference type="NCBIfam" id="NF008597">
    <property type="entry name" value="PRK11564.1"/>
    <property type="match status" value="1"/>
</dbReference>
<gene>
    <name evidence="1" type="ORF">NCTC12965_03954</name>
</gene>
<dbReference type="AlphaFoldDB" id="A0A0F7H758"/>
<dbReference type="PANTHER" id="PTHR30185">
    <property type="entry name" value="CRYPTIC BETA-GLUCOSIDE BGL OPERON ANTITERMINATOR"/>
    <property type="match status" value="1"/>
</dbReference>
<dbReference type="GO" id="GO:0006355">
    <property type="term" value="P:regulation of DNA-templated transcription"/>
    <property type="evidence" value="ECO:0007669"/>
    <property type="project" value="InterPro"/>
</dbReference>
<dbReference type="InterPro" id="IPR036634">
    <property type="entry name" value="PRD_sf"/>
</dbReference>
<name>A0A0F7H758_SERFO</name>
<dbReference type="InterPro" id="IPR050661">
    <property type="entry name" value="BglG_antiterminators"/>
</dbReference>
<dbReference type="SUPFAM" id="SSF63520">
    <property type="entry name" value="PTS-regulatory domain, PRD"/>
    <property type="match status" value="1"/>
</dbReference>
<organism evidence="1">
    <name type="scientific">Serratia fonticola</name>
    <dbReference type="NCBI Taxonomy" id="47917"/>
    <lineage>
        <taxon>Bacteria</taxon>
        <taxon>Pseudomonadati</taxon>
        <taxon>Pseudomonadota</taxon>
        <taxon>Gammaproteobacteria</taxon>
        <taxon>Enterobacterales</taxon>
        <taxon>Yersiniaceae</taxon>
        <taxon>Serratia</taxon>
    </lineage>
</organism>
<dbReference type="RefSeq" id="WP_024484253.1">
    <property type="nucleotide sequence ID" value="NZ_CAMISI010000009.1"/>
</dbReference>
<dbReference type="PROSITE" id="PS51372">
    <property type="entry name" value="PRD_2"/>
    <property type="match status" value="1"/>
</dbReference>
<dbReference type="STRING" id="47917.AV650_23560"/>